<feature type="compositionally biased region" description="Basic and acidic residues" evidence="1">
    <location>
        <begin position="114"/>
        <end position="125"/>
    </location>
</feature>
<evidence type="ECO:0000256" key="1">
    <source>
        <dbReference type="SAM" id="MobiDB-lite"/>
    </source>
</evidence>
<keyword evidence="3" id="KW-1185">Reference proteome</keyword>
<feature type="compositionally biased region" description="Pro residues" evidence="1">
    <location>
        <begin position="63"/>
        <end position="112"/>
    </location>
</feature>
<accession>A0A840A637</accession>
<feature type="region of interest" description="Disordered" evidence="1">
    <location>
        <begin position="45"/>
        <end position="125"/>
    </location>
</feature>
<protein>
    <submittedName>
        <fullName evidence="2">Outer membrane biosynthesis protein TonB</fullName>
    </submittedName>
</protein>
<feature type="region of interest" description="Disordered" evidence="1">
    <location>
        <begin position="141"/>
        <end position="169"/>
    </location>
</feature>
<dbReference type="AlphaFoldDB" id="A0A840A637"/>
<dbReference type="Proteomes" id="UP000530564">
    <property type="component" value="Unassembled WGS sequence"/>
</dbReference>
<reference evidence="2 3" key="1">
    <citation type="submission" date="2020-08" db="EMBL/GenBank/DDBJ databases">
        <title>Genomic Encyclopedia of Type Strains, Phase IV (KMG-IV): sequencing the most valuable type-strain genomes for metagenomic binning, comparative biology and taxonomic classification.</title>
        <authorList>
            <person name="Goeker M."/>
        </authorList>
    </citation>
    <scope>NUCLEOTIDE SEQUENCE [LARGE SCALE GENOMIC DNA]</scope>
    <source>
        <strain evidence="2 3">DSM 21793</strain>
    </source>
</reference>
<evidence type="ECO:0000313" key="2">
    <source>
        <dbReference type="EMBL" id="MBB3893439.1"/>
    </source>
</evidence>
<dbReference type="Gene3D" id="3.30.1150.10">
    <property type="match status" value="1"/>
</dbReference>
<comment type="caution">
    <text evidence="2">The sequence shown here is derived from an EMBL/GenBank/DDBJ whole genome shotgun (WGS) entry which is preliminary data.</text>
</comment>
<gene>
    <name evidence="2" type="ORF">GGQ61_004183</name>
</gene>
<evidence type="ECO:0000313" key="3">
    <source>
        <dbReference type="Proteomes" id="UP000530564"/>
    </source>
</evidence>
<name>A0A840A637_9CAUL</name>
<dbReference type="RefSeq" id="WP_246371141.1">
    <property type="nucleotide sequence ID" value="NZ_JACIDK010000011.1"/>
</dbReference>
<sequence>MLASTLLHAGVIVAAMISWPWARQLPLGSAVPINIVANAPVTDLAPAEQGPEDLPAQTEEPVPEAPAPPAAPAPTPQPVPLPPKPAPAPAPAPKAAPVPKPTPTPTPKPAPAKPAEKAPKPAPKAEKGLDLDALAASLPGAQRSSAAKGPSRQATAPEARPDLGSGQAAAAIAGMSDEIQKRWNPNCNVEGGRDVRLKVSFTLGGGGQVVGQVGAHGAENSADPVVKAAAERAIRAVYAAAPFTRLPRSLYGQRFDLNFKTSEACS</sequence>
<dbReference type="EMBL" id="JACIDK010000011">
    <property type="protein sequence ID" value="MBB3893439.1"/>
    <property type="molecule type" value="Genomic_DNA"/>
</dbReference>
<organism evidence="2 3">
    <name type="scientific">Phenylobacterium haematophilum</name>
    <dbReference type="NCBI Taxonomy" id="98513"/>
    <lineage>
        <taxon>Bacteria</taxon>
        <taxon>Pseudomonadati</taxon>
        <taxon>Pseudomonadota</taxon>
        <taxon>Alphaproteobacteria</taxon>
        <taxon>Caulobacterales</taxon>
        <taxon>Caulobacteraceae</taxon>
        <taxon>Phenylobacterium</taxon>
    </lineage>
</organism>
<proteinExistence type="predicted"/>